<dbReference type="PANTHER" id="PTHR46732">
    <property type="entry name" value="ATP-DEPENDENT PROTEASE LA (LON) DOMAIN PROTEIN"/>
    <property type="match status" value="1"/>
</dbReference>
<dbReference type="Gene3D" id="1.20.58.1480">
    <property type="match status" value="1"/>
</dbReference>
<name>A0A0A8XVJ8_ARUDO</name>
<dbReference type="InterPro" id="IPR046336">
    <property type="entry name" value="Lon_prtase_N_sf"/>
</dbReference>
<proteinExistence type="predicted"/>
<protein>
    <recommendedName>
        <fullName evidence="1">Lon N-terminal domain-containing protein</fullName>
    </recommendedName>
</protein>
<dbReference type="Pfam" id="PF02190">
    <property type="entry name" value="LON_substr_bdg"/>
    <property type="match status" value="1"/>
</dbReference>
<accession>A0A0A8XVJ8</accession>
<dbReference type="EMBL" id="GBRH01282173">
    <property type="protein sequence ID" value="JAD15722.1"/>
    <property type="molecule type" value="Transcribed_RNA"/>
</dbReference>
<dbReference type="SMART" id="SM00464">
    <property type="entry name" value="LON"/>
    <property type="match status" value="1"/>
</dbReference>
<dbReference type="AlphaFoldDB" id="A0A0A8XVJ8"/>
<sequence>MALKTLQVSHNLARPRGCSFSPSSPCYQAKLPLRLDGRITAKKHKHHKSSTSVLKCRANLHGCMDELVQSQKDQTTEIPIVLYPSVVFPGATLQLQAFEFRYRIMMQTLLQQGLKFGVIYSGENCRMTDVGCIVHVIECERLIDDRFFLTCIGEDRFRVIEIVRTKPYVVARIQVLNNQPGSEPQDDLGSLMRQVAHHQKNVAMLSDKLSWKLGGDHQVEQLLMLHSAASFSFLVARLFIDDRSEQQALLQLDDTAQRLAREGRYLERRSKYLAAIAAIKDGFGHLSCNEK</sequence>
<feature type="domain" description="Lon N-terminal" evidence="1">
    <location>
        <begin position="75"/>
        <end position="270"/>
    </location>
</feature>
<evidence type="ECO:0000259" key="1">
    <source>
        <dbReference type="PROSITE" id="PS51787"/>
    </source>
</evidence>
<dbReference type="SUPFAM" id="SSF88697">
    <property type="entry name" value="PUA domain-like"/>
    <property type="match status" value="1"/>
</dbReference>
<evidence type="ECO:0000313" key="2">
    <source>
        <dbReference type="EMBL" id="JAD15722.1"/>
    </source>
</evidence>
<reference evidence="2" key="2">
    <citation type="journal article" date="2015" name="Data Brief">
        <title>Shoot transcriptome of the giant reed, Arundo donax.</title>
        <authorList>
            <person name="Barrero R.A."/>
            <person name="Guerrero F.D."/>
            <person name="Moolhuijzen P."/>
            <person name="Goolsby J.A."/>
            <person name="Tidwell J."/>
            <person name="Bellgard S.E."/>
            <person name="Bellgard M.I."/>
        </authorList>
    </citation>
    <scope>NUCLEOTIDE SEQUENCE</scope>
    <source>
        <tissue evidence="2">Shoot tissue taken approximately 20 cm above the soil surface</tissue>
    </source>
</reference>
<organism evidence="2">
    <name type="scientific">Arundo donax</name>
    <name type="common">Giant reed</name>
    <name type="synonym">Donax arundinaceus</name>
    <dbReference type="NCBI Taxonomy" id="35708"/>
    <lineage>
        <taxon>Eukaryota</taxon>
        <taxon>Viridiplantae</taxon>
        <taxon>Streptophyta</taxon>
        <taxon>Embryophyta</taxon>
        <taxon>Tracheophyta</taxon>
        <taxon>Spermatophyta</taxon>
        <taxon>Magnoliopsida</taxon>
        <taxon>Liliopsida</taxon>
        <taxon>Poales</taxon>
        <taxon>Poaceae</taxon>
        <taxon>PACMAD clade</taxon>
        <taxon>Arundinoideae</taxon>
        <taxon>Arundineae</taxon>
        <taxon>Arundo</taxon>
    </lineage>
</organism>
<dbReference type="InterPro" id="IPR003111">
    <property type="entry name" value="Lon_prtase_N"/>
</dbReference>
<reference evidence="2" key="1">
    <citation type="submission" date="2014-09" db="EMBL/GenBank/DDBJ databases">
        <authorList>
            <person name="Magalhaes I.L.F."/>
            <person name="Oliveira U."/>
            <person name="Santos F.R."/>
            <person name="Vidigal T.H.D.A."/>
            <person name="Brescovit A.D."/>
            <person name="Santos A.J."/>
        </authorList>
    </citation>
    <scope>NUCLEOTIDE SEQUENCE</scope>
    <source>
        <tissue evidence="2">Shoot tissue taken approximately 20 cm above the soil surface</tissue>
    </source>
</reference>
<dbReference type="PANTHER" id="PTHR46732:SF3">
    <property type="entry name" value="ATP-DEPENDENT PROTEASE LA DOMAIN CONTAINING PROTEIN, EXPRESSED"/>
    <property type="match status" value="1"/>
</dbReference>
<dbReference type="InterPro" id="IPR015947">
    <property type="entry name" value="PUA-like_sf"/>
</dbReference>
<dbReference type="Gene3D" id="2.30.130.40">
    <property type="entry name" value="LON domain-like"/>
    <property type="match status" value="1"/>
</dbReference>
<dbReference type="PROSITE" id="PS51787">
    <property type="entry name" value="LON_N"/>
    <property type="match status" value="1"/>
</dbReference>